<gene>
    <name evidence="1" type="ORF">BDR25DRAFT_22523</name>
</gene>
<accession>A0ACB6QXK8</accession>
<evidence type="ECO:0000313" key="2">
    <source>
        <dbReference type="Proteomes" id="UP000799755"/>
    </source>
</evidence>
<name>A0ACB6QXK8_9PLEO</name>
<keyword evidence="2" id="KW-1185">Reference proteome</keyword>
<organism evidence="1 2">
    <name type="scientific">Lindgomyces ingoldianus</name>
    <dbReference type="NCBI Taxonomy" id="673940"/>
    <lineage>
        <taxon>Eukaryota</taxon>
        <taxon>Fungi</taxon>
        <taxon>Dikarya</taxon>
        <taxon>Ascomycota</taxon>
        <taxon>Pezizomycotina</taxon>
        <taxon>Dothideomycetes</taxon>
        <taxon>Pleosporomycetidae</taxon>
        <taxon>Pleosporales</taxon>
        <taxon>Lindgomycetaceae</taxon>
        <taxon>Lindgomyces</taxon>
    </lineage>
</organism>
<evidence type="ECO:0000313" key="1">
    <source>
        <dbReference type="EMBL" id="KAF2471733.1"/>
    </source>
</evidence>
<sequence length="399" mass="44357">MDDGVLAVAGFCEFCLIDSRLPASDRMRQFTWRHSWQDHYERHYNDAGFIPKCRHRSFDSILELKFHLHDWHGVHIPKPKRQRNGLKRQKCEESEPLTEANKRQKIVKECKVEGGFLNSTVDSIALGLADQHSWSEPWRTSYPSAQKLNSLREAPDTCPDNLDAHAAGSDAVSTPCHSSHDVSKAENAELESLCQVNAIRKCIPSFKNDFIDIDDVFNTSPFDHTLPSILDDIKEEELETIDLTGTGDEGADGALEAFWTDSGYASPGSSASCSHAMIDGDDNDNKVDEKNRLTDRGVVCRAEVQGICQSDLPTIDPILLDITDGGLRDTEMTHTAQNLGVPFKQPAMETQSEDEEYNRPTDAVISHKLVETELHHDVKATEIGNTHLAPSGFGAMSNS</sequence>
<dbReference type="Proteomes" id="UP000799755">
    <property type="component" value="Unassembled WGS sequence"/>
</dbReference>
<reference evidence="1" key="1">
    <citation type="journal article" date="2020" name="Stud. Mycol.">
        <title>101 Dothideomycetes genomes: a test case for predicting lifestyles and emergence of pathogens.</title>
        <authorList>
            <person name="Haridas S."/>
            <person name="Albert R."/>
            <person name="Binder M."/>
            <person name="Bloem J."/>
            <person name="Labutti K."/>
            <person name="Salamov A."/>
            <person name="Andreopoulos B."/>
            <person name="Baker S."/>
            <person name="Barry K."/>
            <person name="Bills G."/>
            <person name="Bluhm B."/>
            <person name="Cannon C."/>
            <person name="Castanera R."/>
            <person name="Culley D."/>
            <person name="Daum C."/>
            <person name="Ezra D."/>
            <person name="Gonzalez J."/>
            <person name="Henrissat B."/>
            <person name="Kuo A."/>
            <person name="Liang C."/>
            <person name="Lipzen A."/>
            <person name="Lutzoni F."/>
            <person name="Magnuson J."/>
            <person name="Mondo S."/>
            <person name="Nolan M."/>
            <person name="Ohm R."/>
            <person name="Pangilinan J."/>
            <person name="Park H.-J."/>
            <person name="Ramirez L."/>
            <person name="Alfaro M."/>
            <person name="Sun H."/>
            <person name="Tritt A."/>
            <person name="Yoshinaga Y."/>
            <person name="Zwiers L.-H."/>
            <person name="Turgeon B."/>
            <person name="Goodwin S."/>
            <person name="Spatafora J."/>
            <person name="Crous P."/>
            <person name="Grigoriev I."/>
        </authorList>
    </citation>
    <scope>NUCLEOTIDE SEQUENCE</scope>
    <source>
        <strain evidence="1">ATCC 200398</strain>
    </source>
</reference>
<proteinExistence type="predicted"/>
<dbReference type="EMBL" id="MU003504">
    <property type="protein sequence ID" value="KAF2471733.1"/>
    <property type="molecule type" value="Genomic_DNA"/>
</dbReference>
<comment type="caution">
    <text evidence="1">The sequence shown here is derived from an EMBL/GenBank/DDBJ whole genome shotgun (WGS) entry which is preliminary data.</text>
</comment>
<protein>
    <submittedName>
        <fullName evidence="1">Uncharacterized protein</fullName>
    </submittedName>
</protein>